<accession>A0AAV7E949</accession>
<dbReference type="EMBL" id="JAINDJ010000006">
    <property type="protein sequence ID" value="KAG9445343.1"/>
    <property type="molecule type" value="Genomic_DNA"/>
</dbReference>
<dbReference type="AlphaFoldDB" id="A0AAV7E949"/>
<dbReference type="Proteomes" id="UP000825729">
    <property type="component" value="Unassembled WGS sequence"/>
</dbReference>
<comment type="caution">
    <text evidence="1">The sequence shown here is derived from an EMBL/GenBank/DDBJ whole genome shotgun (WGS) entry which is preliminary data.</text>
</comment>
<organism evidence="1 2">
    <name type="scientific">Aristolochia fimbriata</name>
    <name type="common">White veined hardy Dutchman's pipe vine</name>
    <dbReference type="NCBI Taxonomy" id="158543"/>
    <lineage>
        <taxon>Eukaryota</taxon>
        <taxon>Viridiplantae</taxon>
        <taxon>Streptophyta</taxon>
        <taxon>Embryophyta</taxon>
        <taxon>Tracheophyta</taxon>
        <taxon>Spermatophyta</taxon>
        <taxon>Magnoliopsida</taxon>
        <taxon>Magnoliidae</taxon>
        <taxon>Piperales</taxon>
        <taxon>Aristolochiaceae</taxon>
        <taxon>Aristolochia</taxon>
    </lineage>
</organism>
<evidence type="ECO:0000313" key="2">
    <source>
        <dbReference type="Proteomes" id="UP000825729"/>
    </source>
</evidence>
<proteinExistence type="predicted"/>
<evidence type="ECO:0000313" key="1">
    <source>
        <dbReference type="EMBL" id="KAG9445343.1"/>
    </source>
</evidence>
<sequence length="161" mass="18173">MEEEDRLTETQSPRGCASCAFASWLVPCARFADTALNSRPIALICSYGRIKKTATTGEQKIQKSVTTTLLRGNYTNSTKATLTKKDFPRNSPECYNNLSQRQLTEHCTEREAESSSLRKATHECSRCCVLVFFVRSNCRTLSAPCMTVVERSQILLVDLWY</sequence>
<keyword evidence="2" id="KW-1185">Reference proteome</keyword>
<gene>
    <name evidence="1" type="ORF">H6P81_016683</name>
</gene>
<name>A0AAV7E949_ARIFI</name>
<reference evidence="1 2" key="1">
    <citation type="submission" date="2021-07" db="EMBL/GenBank/DDBJ databases">
        <title>The Aristolochia fimbriata genome: insights into angiosperm evolution, floral development and chemical biosynthesis.</title>
        <authorList>
            <person name="Jiao Y."/>
        </authorList>
    </citation>
    <scope>NUCLEOTIDE SEQUENCE [LARGE SCALE GENOMIC DNA]</scope>
    <source>
        <strain evidence="1">IBCAS-2021</strain>
        <tissue evidence="1">Leaf</tissue>
    </source>
</reference>
<protein>
    <submittedName>
        <fullName evidence="1">Uncharacterized protein</fullName>
    </submittedName>
</protein>